<reference evidence="3" key="3">
    <citation type="submission" date="2015-06" db="UniProtKB">
        <authorList>
            <consortium name="EnsemblMetazoa"/>
        </authorList>
    </citation>
    <scope>IDENTIFICATION</scope>
</reference>
<reference evidence="2 4" key="2">
    <citation type="journal article" date="2013" name="Nature">
        <title>Insights into bilaterian evolution from three spiralian genomes.</title>
        <authorList>
            <person name="Simakov O."/>
            <person name="Marletaz F."/>
            <person name="Cho S.J."/>
            <person name="Edsinger-Gonzales E."/>
            <person name="Havlak P."/>
            <person name="Hellsten U."/>
            <person name="Kuo D.H."/>
            <person name="Larsson T."/>
            <person name="Lv J."/>
            <person name="Arendt D."/>
            <person name="Savage R."/>
            <person name="Osoegawa K."/>
            <person name="de Jong P."/>
            <person name="Grimwood J."/>
            <person name="Chapman J.A."/>
            <person name="Shapiro H."/>
            <person name="Aerts A."/>
            <person name="Otillar R.P."/>
            <person name="Terry A.Y."/>
            <person name="Boore J.L."/>
            <person name="Grigoriev I.V."/>
            <person name="Lindberg D.R."/>
            <person name="Seaver E.C."/>
            <person name="Weisblat D.A."/>
            <person name="Putnam N.H."/>
            <person name="Rokhsar D.S."/>
        </authorList>
    </citation>
    <scope>NUCLEOTIDE SEQUENCE</scope>
</reference>
<dbReference type="Proteomes" id="UP000015101">
    <property type="component" value="Unassembled WGS sequence"/>
</dbReference>
<organism evidence="3 4">
    <name type="scientific">Helobdella robusta</name>
    <name type="common">Californian leech</name>
    <dbReference type="NCBI Taxonomy" id="6412"/>
    <lineage>
        <taxon>Eukaryota</taxon>
        <taxon>Metazoa</taxon>
        <taxon>Spiralia</taxon>
        <taxon>Lophotrochozoa</taxon>
        <taxon>Annelida</taxon>
        <taxon>Clitellata</taxon>
        <taxon>Hirudinea</taxon>
        <taxon>Rhynchobdellida</taxon>
        <taxon>Glossiphoniidae</taxon>
        <taxon>Helobdella</taxon>
    </lineage>
</organism>
<dbReference type="EMBL" id="AMQM01000580">
    <property type="status" value="NOT_ANNOTATED_CDS"/>
    <property type="molecule type" value="Genomic_DNA"/>
</dbReference>
<dbReference type="GeneID" id="20210841"/>
<feature type="region of interest" description="Disordered" evidence="1">
    <location>
        <begin position="215"/>
        <end position="291"/>
    </location>
</feature>
<dbReference type="OrthoDB" id="7433202at2759"/>
<dbReference type="eggNOG" id="ENOG502RTB3">
    <property type="taxonomic scope" value="Eukaryota"/>
</dbReference>
<dbReference type="EMBL" id="AMQM01000581">
    <property type="status" value="NOT_ANNOTATED_CDS"/>
    <property type="molecule type" value="Genomic_DNA"/>
</dbReference>
<dbReference type="InParanoid" id="T1FPU4"/>
<feature type="compositionally biased region" description="Low complexity" evidence="1">
    <location>
        <begin position="463"/>
        <end position="491"/>
    </location>
</feature>
<protein>
    <submittedName>
        <fullName evidence="2 3">Uncharacterized protein</fullName>
    </submittedName>
</protein>
<evidence type="ECO:0000313" key="3">
    <source>
        <dbReference type="EnsemblMetazoa" id="HelroP188296"/>
    </source>
</evidence>
<evidence type="ECO:0000256" key="1">
    <source>
        <dbReference type="SAM" id="MobiDB-lite"/>
    </source>
</evidence>
<sequence length="621" mass="69470">MAVRSELGSKWLRVVPSIVSGTRMDDVGVRVRLGLRSMIPSVVVQRPDGYTMVFWAQGRSLALDVTFLYTMAKGYIDFTSMEAGTDAINKLSIPVLKEPSGISAHDGRRPDGCTPIPWRAGRCLAWDVTVPHTLAERYVNLTSKECGLAAARAADEKMKKYGNALPSMELLPIYIERKHSSSSDLSVDSLEDKTNDSSDILPTCSLAAKLRGGSFRISKPKQPDETPPTPPSNSKEPRPLLPLFKNPLPVFGSFLRRDRRTNNEPTKVLSENHSPSKKKPEVKSGQTESALRSSWRHGIAHWLHLTRTSNLITNSNSVNNNSNKNNNNSNSRAAKHHQVRMHQVNSNNTAPMCITLISNHGRKSSLTITNNIITKTSPGFYGKLNEKSFERIPIVQKQSDHFRQQQQSLYQQPQMQHNSKLLSITHDLIEAAESLVSTTATTTTSTTTLFYNIPSTLSTINNTTSTTTTTTTPQNCRLNNNNDDNNNGNNNYSNSRECSMRRLELSRRATGWEECPKCMDANHSSDEVNNFCMLYSKIDTESNAGDDGQLHKSGFHVGLVNTMPPGQQHHFSRELAGIVERRNACKLMRMIEVKISNENRLFNLKPSIFSKIRIYEIAFRK</sequence>
<keyword evidence="4" id="KW-1185">Reference proteome</keyword>
<proteinExistence type="predicted"/>
<evidence type="ECO:0000313" key="4">
    <source>
        <dbReference type="Proteomes" id="UP000015101"/>
    </source>
</evidence>
<dbReference type="KEGG" id="hro:HELRODRAFT_188296"/>
<dbReference type="HOGENOM" id="CLU_440247_0_0_1"/>
<reference evidence="4" key="1">
    <citation type="submission" date="2012-12" db="EMBL/GenBank/DDBJ databases">
        <authorList>
            <person name="Hellsten U."/>
            <person name="Grimwood J."/>
            <person name="Chapman J.A."/>
            <person name="Shapiro H."/>
            <person name="Aerts A."/>
            <person name="Otillar R.P."/>
            <person name="Terry A.Y."/>
            <person name="Boore J.L."/>
            <person name="Simakov O."/>
            <person name="Marletaz F."/>
            <person name="Cho S.-J."/>
            <person name="Edsinger-Gonzales E."/>
            <person name="Havlak P."/>
            <person name="Kuo D.-H."/>
            <person name="Larsson T."/>
            <person name="Lv J."/>
            <person name="Arendt D."/>
            <person name="Savage R."/>
            <person name="Osoegawa K."/>
            <person name="de Jong P."/>
            <person name="Lindberg D.R."/>
            <person name="Seaver E.C."/>
            <person name="Weisblat D.A."/>
            <person name="Putnam N.H."/>
            <person name="Grigoriev I.V."/>
            <person name="Rokhsar D.S."/>
        </authorList>
    </citation>
    <scope>NUCLEOTIDE SEQUENCE</scope>
</reference>
<dbReference type="EMBL" id="KB096324">
    <property type="protein sequence ID" value="ESO06197.1"/>
    <property type="molecule type" value="Genomic_DNA"/>
</dbReference>
<accession>T1FPU4</accession>
<feature type="compositionally biased region" description="Low complexity" evidence="1">
    <location>
        <begin position="313"/>
        <end position="331"/>
    </location>
</feature>
<feature type="region of interest" description="Disordered" evidence="1">
    <location>
        <begin position="313"/>
        <end position="338"/>
    </location>
</feature>
<dbReference type="AlphaFoldDB" id="T1FPU4"/>
<gene>
    <name evidence="3" type="primary">20210841</name>
    <name evidence="2" type="ORF">HELRODRAFT_188296</name>
</gene>
<feature type="compositionally biased region" description="Polar residues" evidence="1">
    <location>
        <begin position="263"/>
        <end position="273"/>
    </location>
</feature>
<dbReference type="RefSeq" id="XP_009015565.1">
    <property type="nucleotide sequence ID" value="XM_009017317.1"/>
</dbReference>
<name>T1FPU4_HELRO</name>
<dbReference type="EnsemblMetazoa" id="HelroT188296">
    <property type="protein sequence ID" value="HelroP188296"/>
    <property type="gene ID" value="HelroG188296"/>
</dbReference>
<feature type="region of interest" description="Disordered" evidence="1">
    <location>
        <begin position="463"/>
        <end position="493"/>
    </location>
</feature>
<dbReference type="CTD" id="20210841"/>
<evidence type="ECO:0000313" key="2">
    <source>
        <dbReference type="EMBL" id="ESO06197.1"/>
    </source>
</evidence>